<dbReference type="OrthoDB" id="6435987at2759"/>
<organism evidence="2 3">
    <name type="scientific">Araneus ventricosus</name>
    <name type="common">Orbweaver spider</name>
    <name type="synonym">Epeira ventricosa</name>
    <dbReference type="NCBI Taxonomy" id="182803"/>
    <lineage>
        <taxon>Eukaryota</taxon>
        <taxon>Metazoa</taxon>
        <taxon>Ecdysozoa</taxon>
        <taxon>Arthropoda</taxon>
        <taxon>Chelicerata</taxon>
        <taxon>Arachnida</taxon>
        <taxon>Araneae</taxon>
        <taxon>Araneomorphae</taxon>
        <taxon>Entelegynae</taxon>
        <taxon>Araneoidea</taxon>
        <taxon>Araneidae</taxon>
        <taxon>Araneus</taxon>
    </lineage>
</organism>
<evidence type="ECO:0000313" key="2">
    <source>
        <dbReference type="EMBL" id="GBO17226.1"/>
    </source>
</evidence>
<comment type="caution">
    <text evidence="2">The sequence shown here is derived from an EMBL/GenBank/DDBJ whole genome shotgun (WGS) entry which is preliminary data.</text>
</comment>
<dbReference type="SUPFAM" id="SSF57756">
    <property type="entry name" value="Retrovirus zinc finger-like domains"/>
    <property type="match status" value="1"/>
</dbReference>
<dbReference type="Pfam" id="PF07530">
    <property type="entry name" value="PRE_C2HC"/>
    <property type="match status" value="1"/>
</dbReference>
<dbReference type="SMART" id="SM00596">
    <property type="entry name" value="PRE_C2HC"/>
    <property type="match status" value="1"/>
</dbReference>
<proteinExistence type="predicted"/>
<dbReference type="EMBL" id="BGPR01040997">
    <property type="protein sequence ID" value="GBO17226.1"/>
    <property type="molecule type" value="Genomic_DNA"/>
</dbReference>
<dbReference type="GO" id="GO:0003676">
    <property type="term" value="F:nucleic acid binding"/>
    <property type="evidence" value="ECO:0007669"/>
    <property type="project" value="InterPro"/>
</dbReference>
<dbReference type="InterPro" id="IPR036875">
    <property type="entry name" value="Znf_CCHC_sf"/>
</dbReference>
<evidence type="ECO:0000313" key="3">
    <source>
        <dbReference type="Proteomes" id="UP000499080"/>
    </source>
</evidence>
<accession>A0A4Y2UZL1</accession>
<dbReference type="AlphaFoldDB" id="A0A4Y2UZL1"/>
<dbReference type="Proteomes" id="UP000499080">
    <property type="component" value="Unassembled WGS sequence"/>
</dbReference>
<protein>
    <recommendedName>
        <fullName evidence="1">Pre-C2HC domain-containing protein</fullName>
    </recommendedName>
</protein>
<reference evidence="2 3" key="1">
    <citation type="journal article" date="2019" name="Sci. Rep.">
        <title>Orb-weaving spider Araneus ventricosus genome elucidates the spidroin gene catalogue.</title>
        <authorList>
            <person name="Kono N."/>
            <person name="Nakamura H."/>
            <person name="Ohtoshi R."/>
            <person name="Moran D.A.P."/>
            <person name="Shinohara A."/>
            <person name="Yoshida Y."/>
            <person name="Fujiwara M."/>
            <person name="Mori M."/>
            <person name="Tomita M."/>
            <person name="Arakawa K."/>
        </authorList>
    </citation>
    <scope>NUCLEOTIDE SEQUENCE [LARGE SCALE GENOMIC DNA]</scope>
</reference>
<dbReference type="InterPro" id="IPR006579">
    <property type="entry name" value="Pre_C2HC_dom"/>
</dbReference>
<name>A0A4Y2UZL1_ARAVE</name>
<evidence type="ECO:0000259" key="1">
    <source>
        <dbReference type="SMART" id="SM00596"/>
    </source>
</evidence>
<sequence length="191" mass="22109">MLKYVPNYEEILEAIQNKFGLNNNKLGDGVIKIYPENVEMYQAIQRFCKTQGYECHVIIPKNERPFRVVVKGLGLDYDTEKLKNILVNQGVQVSKITRLTQQRNRQPLPFYLVELVKTANVETIYRVNRIGFLKIEIEEFRARKQITQCFNCNGFGHSALGCGYRPRCLKCNGAHRTNQCSIKDGVENPRH</sequence>
<dbReference type="GO" id="GO:0008270">
    <property type="term" value="F:zinc ion binding"/>
    <property type="evidence" value="ECO:0007669"/>
    <property type="project" value="InterPro"/>
</dbReference>
<feature type="domain" description="Pre-C2HC" evidence="1">
    <location>
        <begin position="79"/>
        <end position="147"/>
    </location>
</feature>
<keyword evidence="3" id="KW-1185">Reference proteome</keyword>
<gene>
    <name evidence="2" type="ORF">AVEN_14488_1</name>
</gene>